<dbReference type="RefSeq" id="XP_013763542.1">
    <property type="nucleotide sequence ID" value="XM_013908088.1"/>
</dbReference>
<dbReference type="InterPro" id="IPR057106">
    <property type="entry name" value="NXPE4_C"/>
</dbReference>
<sequence length="488" mass="54866">MTQPRDEFKPKDEADAPMASSSSKMMSWGPFFFWDKLDITIIIPGAATVTQPADMYSNFCKLKPLSPEEALEEHLVLESIAWPKTPPLPSPLSLNNTSDPAHSTFTILPRKRGEQWYIGDKLEVMIKMYDFQGHPKKSGGDVLLARLHNLTLGAGAAGHITDYLNGTYSAVFSLLWEGSAQVQVILVHPSEAVTELRRMNKEEPDRIFFKSQFRSGLFTRTTTCNVCIRPTEQPVCNYTDLHTGEPWFCYKPTNLSCNARISNYNGGYKKNLTTMEKLFQRGVNMKVSIPASGPASVTILPKQKDLKEFNLHSPKSIGPLMALDYANNIFVTHRAHGPPLRTVNVPSMELHYIANELDNVVGGSNTVVVFGIWAHFDNFPIEFYIRRLMSIRRAVVRLLSRAPGTVVVIRTGNPKSFTPSGAFVNSDWYTFQRLKALRAVFKGFNVHLVDAWEMVLAHHLPHNMHPQPPIIKNMINVLLSYICPQKVG</sequence>
<proteinExistence type="predicted"/>
<feature type="region of interest" description="Disordered" evidence="1">
    <location>
        <begin position="1"/>
        <end position="23"/>
    </location>
</feature>
<dbReference type="GeneID" id="102215071"/>
<dbReference type="PANTHER" id="PTHR16165:SF9">
    <property type="entry name" value="NXPE FAMILY MEMBER 3"/>
    <property type="match status" value="1"/>
</dbReference>
<dbReference type="AlphaFoldDB" id="A0A9Y6M832"/>
<feature type="domain" description="NXPE C-terminal" evidence="2">
    <location>
        <begin position="303"/>
        <end position="483"/>
    </location>
</feature>
<dbReference type="Pfam" id="PF24536">
    <property type="entry name" value="NXPE4_C"/>
    <property type="match status" value="1"/>
</dbReference>
<evidence type="ECO:0000259" key="2">
    <source>
        <dbReference type="Pfam" id="PF24536"/>
    </source>
</evidence>
<evidence type="ECO:0000313" key="4">
    <source>
        <dbReference type="RefSeq" id="XP_013763542.1"/>
    </source>
</evidence>
<evidence type="ECO:0000256" key="1">
    <source>
        <dbReference type="SAM" id="MobiDB-lite"/>
    </source>
</evidence>
<reference evidence="4" key="1">
    <citation type="submission" date="2025-08" db="UniProtKB">
        <authorList>
            <consortium name="RefSeq"/>
        </authorList>
    </citation>
    <scope>IDENTIFICATION</scope>
</reference>
<name>A0A9Y6M832_9CICH</name>
<keyword evidence="3" id="KW-1185">Reference proteome</keyword>
<protein>
    <submittedName>
        <fullName evidence="4">NXPE family member 3-like</fullName>
    </submittedName>
</protein>
<dbReference type="Pfam" id="PF06312">
    <property type="entry name" value="Neurexophilin"/>
    <property type="match status" value="1"/>
</dbReference>
<organism evidence="3 4">
    <name type="scientific">Pundamilia nyererei</name>
    <dbReference type="NCBI Taxonomy" id="303518"/>
    <lineage>
        <taxon>Eukaryota</taxon>
        <taxon>Metazoa</taxon>
        <taxon>Chordata</taxon>
        <taxon>Craniata</taxon>
        <taxon>Vertebrata</taxon>
        <taxon>Euteleostomi</taxon>
        <taxon>Actinopterygii</taxon>
        <taxon>Neopterygii</taxon>
        <taxon>Teleostei</taxon>
        <taxon>Neoteleostei</taxon>
        <taxon>Acanthomorphata</taxon>
        <taxon>Ovalentaria</taxon>
        <taxon>Cichlomorphae</taxon>
        <taxon>Cichliformes</taxon>
        <taxon>Cichlidae</taxon>
        <taxon>African cichlids</taxon>
        <taxon>Pseudocrenilabrinae</taxon>
        <taxon>Haplochromini</taxon>
        <taxon>Pundamilia</taxon>
    </lineage>
</organism>
<gene>
    <name evidence="4" type="primary">LOC102215071</name>
</gene>
<evidence type="ECO:0000313" key="3">
    <source>
        <dbReference type="Proteomes" id="UP000695023"/>
    </source>
</evidence>
<feature type="compositionally biased region" description="Basic and acidic residues" evidence="1">
    <location>
        <begin position="1"/>
        <end position="14"/>
    </location>
</feature>
<accession>A0A9Y6M832</accession>
<dbReference type="PANTHER" id="PTHR16165">
    <property type="entry name" value="NXPE FAMILY MEMBER"/>
    <property type="match status" value="1"/>
</dbReference>
<dbReference type="InterPro" id="IPR026845">
    <property type="entry name" value="NXPH/NXPE"/>
</dbReference>
<dbReference type="Proteomes" id="UP000695023">
    <property type="component" value="Unplaced"/>
</dbReference>